<name>A0A8S4RGA1_9NEOP</name>
<dbReference type="OrthoDB" id="407509at2759"/>
<dbReference type="AlphaFoldDB" id="A0A8S4RGA1"/>
<comment type="caution">
    <text evidence="1">The sequence shown here is derived from an EMBL/GenBank/DDBJ whole genome shotgun (WGS) entry which is preliminary data.</text>
</comment>
<sequence>MERSMLGVYLRDQIRNEEIRRRTRVTDIAQRIAKLKRQWAGHIALRTDGGWGHKVLEWQPCTGKRSVGRPPRKWTDVINRAAGSHWTQAAQNRGIWNSLQKAYVGQRTSMKMMRMMIT</sequence>
<protein>
    <submittedName>
        <fullName evidence="1">Jg1544 protein</fullName>
    </submittedName>
</protein>
<accession>A0A8S4RGA1</accession>
<gene>
    <name evidence="1" type="primary">jg1544</name>
    <name evidence="1" type="ORF">PAEG_LOCUS13339</name>
</gene>
<reference evidence="1" key="1">
    <citation type="submission" date="2022-03" db="EMBL/GenBank/DDBJ databases">
        <authorList>
            <person name="Lindestad O."/>
        </authorList>
    </citation>
    <scope>NUCLEOTIDE SEQUENCE</scope>
</reference>
<dbReference type="Proteomes" id="UP000838756">
    <property type="component" value="Unassembled WGS sequence"/>
</dbReference>
<dbReference type="EMBL" id="CAKXAJ010025153">
    <property type="protein sequence ID" value="CAH2235728.1"/>
    <property type="molecule type" value="Genomic_DNA"/>
</dbReference>
<organism evidence="1 2">
    <name type="scientific">Pararge aegeria aegeria</name>
    <dbReference type="NCBI Taxonomy" id="348720"/>
    <lineage>
        <taxon>Eukaryota</taxon>
        <taxon>Metazoa</taxon>
        <taxon>Ecdysozoa</taxon>
        <taxon>Arthropoda</taxon>
        <taxon>Hexapoda</taxon>
        <taxon>Insecta</taxon>
        <taxon>Pterygota</taxon>
        <taxon>Neoptera</taxon>
        <taxon>Endopterygota</taxon>
        <taxon>Lepidoptera</taxon>
        <taxon>Glossata</taxon>
        <taxon>Ditrysia</taxon>
        <taxon>Papilionoidea</taxon>
        <taxon>Nymphalidae</taxon>
        <taxon>Satyrinae</taxon>
        <taxon>Satyrini</taxon>
        <taxon>Parargina</taxon>
        <taxon>Pararge</taxon>
    </lineage>
</organism>
<evidence type="ECO:0000313" key="2">
    <source>
        <dbReference type="Proteomes" id="UP000838756"/>
    </source>
</evidence>
<evidence type="ECO:0000313" key="1">
    <source>
        <dbReference type="EMBL" id="CAH2235728.1"/>
    </source>
</evidence>
<keyword evidence="2" id="KW-1185">Reference proteome</keyword>
<proteinExistence type="predicted"/>